<dbReference type="InterPro" id="IPR032419">
    <property type="entry name" value="CC2-LZ_dom"/>
</dbReference>
<dbReference type="GO" id="GO:0005634">
    <property type="term" value="C:nucleus"/>
    <property type="evidence" value="ECO:0007669"/>
    <property type="project" value="TreeGrafter"/>
</dbReference>
<dbReference type="InterPro" id="IPR051301">
    <property type="entry name" value="Optineurin/NFkB_EssMod"/>
</dbReference>
<feature type="coiled-coil region" evidence="2">
    <location>
        <begin position="222"/>
        <end position="313"/>
    </location>
</feature>
<reference evidence="5" key="1">
    <citation type="submission" date="2020-11" db="EMBL/GenBank/DDBJ databases">
        <authorList>
            <person name="Tran Van P."/>
        </authorList>
    </citation>
    <scope>NUCLEOTIDE SEQUENCE</scope>
</reference>
<evidence type="ECO:0000256" key="2">
    <source>
        <dbReference type="SAM" id="Coils"/>
    </source>
</evidence>
<keyword evidence="1 2" id="KW-0175">Coiled coil</keyword>
<evidence type="ECO:0000313" key="5">
    <source>
        <dbReference type="EMBL" id="CAD7588688.1"/>
    </source>
</evidence>
<dbReference type="GO" id="GO:0005737">
    <property type="term" value="C:cytoplasm"/>
    <property type="evidence" value="ECO:0007669"/>
    <property type="project" value="TreeGrafter"/>
</dbReference>
<dbReference type="GO" id="GO:0070530">
    <property type="term" value="F:K63-linked polyubiquitin modification-dependent protein binding"/>
    <property type="evidence" value="ECO:0007669"/>
    <property type="project" value="TreeGrafter"/>
</dbReference>
<dbReference type="AlphaFoldDB" id="A0A7R9PIV9"/>
<accession>A0A7R9PIV9</accession>
<dbReference type="EMBL" id="OE839823">
    <property type="protein sequence ID" value="CAD7588688.1"/>
    <property type="molecule type" value="Genomic_DNA"/>
</dbReference>
<evidence type="ECO:0000259" key="4">
    <source>
        <dbReference type="Pfam" id="PF16516"/>
    </source>
</evidence>
<dbReference type="GO" id="GO:0043122">
    <property type="term" value="P:regulation of canonical NF-kappaB signal transduction"/>
    <property type="evidence" value="ECO:0007669"/>
    <property type="project" value="TreeGrafter"/>
</dbReference>
<feature type="region of interest" description="Disordered" evidence="3">
    <location>
        <begin position="447"/>
        <end position="496"/>
    </location>
</feature>
<feature type="compositionally biased region" description="Polar residues" evidence="3">
    <location>
        <begin position="447"/>
        <end position="488"/>
    </location>
</feature>
<sequence>MLIHPTEIRTSISPFSTVELNTTRALANYATEAGSKLLKSENADLKTKILELNQKMSRMVPNGVPTKKEQELIGLLEQVNHQLETAERSRRQLGGDVERLTAQRTRLEHDVDTLKSKLATVQQDKTEPFTKVEQLGLSEKQSFVMVESDLKLPSDSLSIIEVQHAQEVAKLKSDLDEQQALVASLIQQLKDRDTKMVSVANSSEAKTPPSYSSEDQTLRQNFKELEKKYYRLQSDYETVQQELASLRDDQQSKDRHNAAYNQVQARGFTEKIDSMTAQVVAKEETLKQKTKEIAQLTEKLKELAVENEAISILKAQRLLVGWEAKAAGQGRYLREQETEAAKMCYLSVIERTEVLSDGWKAKAASQGRYLRGRETEAAGKMHYLSVIKGIEIEKIHSIFPRLQVEVYQSDFNAEREARERLVGEKDQLAEDLRHLQRRNQQLIDDLSKYQQTPNRQPPTSTTANVRSGWNTISTPGRTQSQRQPSPGLQQEVEEPPRRLPVKLRIDGVSRVTCRHPWSQGLVQGASAHFVTNRTVVHSITKYTFQGHVFQCRLSSTTAKTGLAQVHYKEGRLVWAMPYDIVDKSLIFLPIE</sequence>
<protein>
    <recommendedName>
        <fullName evidence="4">NF-kappa-B essential modulator NEMO CC2-LZ domain-containing protein</fullName>
    </recommendedName>
</protein>
<dbReference type="PANTHER" id="PTHR31553:SF1">
    <property type="entry name" value="NF-KAPPA-B ESSENTIAL MODULATOR"/>
    <property type="match status" value="1"/>
</dbReference>
<evidence type="ECO:0000256" key="3">
    <source>
        <dbReference type="SAM" id="MobiDB-lite"/>
    </source>
</evidence>
<dbReference type="PANTHER" id="PTHR31553">
    <property type="entry name" value="NF-KAPPA-B ESSENTIAL MODULATOR"/>
    <property type="match status" value="1"/>
</dbReference>
<proteinExistence type="predicted"/>
<evidence type="ECO:0000256" key="1">
    <source>
        <dbReference type="ARBA" id="ARBA00023054"/>
    </source>
</evidence>
<dbReference type="Gene3D" id="1.20.5.990">
    <property type="entry name" value="Nemo cc2-lz domain - 1d5 darpin complex"/>
    <property type="match status" value="1"/>
</dbReference>
<organism evidence="5">
    <name type="scientific">Timema genevievae</name>
    <name type="common">Walking stick</name>
    <dbReference type="NCBI Taxonomy" id="629358"/>
    <lineage>
        <taxon>Eukaryota</taxon>
        <taxon>Metazoa</taxon>
        <taxon>Ecdysozoa</taxon>
        <taxon>Arthropoda</taxon>
        <taxon>Hexapoda</taxon>
        <taxon>Insecta</taxon>
        <taxon>Pterygota</taxon>
        <taxon>Neoptera</taxon>
        <taxon>Polyneoptera</taxon>
        <taxon>Phasmatodea</taxon>
        <taxon>Timematodea</taxon>
        <taxon>Timematoidea</taxon>
        <taxon>Timematidae</taxon>
        <taxon>Timema</taxon>
    </lineage>
</organism>
<feature type="coiled-coil region" evidence="2">
    <location>
        <begin position="35"/>
        <end position="124"/>
    </location>
</feature>
<gene>
    <name evidence="5" type="ORF">TGEB3V08_LOCUS2727</name>
</gene>
<feature type="domain" description="NF-kappa-B essential modulator NEMO CC2-LZ" evidence="4">
    <location>
        <begin position="392"/>
        <end position="442"/>
    </location>
</feature>
<name>A0A7R9PIV9_TIMGE</name>
<dbReference type="Pfam" id="PF16516">
    <property type="entry name" value="CC2-LZ"/>
    <property type="match status" value="1"/>
</dbReference>